<accession>A0ABM9SCA9</accession>
<sequence length="64" mass="7148">MSEEPTRACPGNPTDPVMVTYKDLLDHAVACTGDCRREGVSCLRVARLIRRHLEARRAARAARQ</sequence>
<reference evidence="1 2" key="2">
    <citation type="journal article" date="2023" name="ChemBioChem">
        <title>Acyltransferase Domain Exchange between Two Independent Type I Polyketide Synthases in the Same Producer Strain of Macrolide Antibiotics.</title>
        <authorList>
            <person name="Kudo F."/>
            <person name="Kishikawa K."/>
            <person name="Tsuboi K."/>
            <person name="Kido T."/>
            <person name="Usui T."/>
            <person name="Hashimoto J."/>
            <person name="Shin-Ya K."/>
            <person name="Miyanaga A."/>
            <person name="Eguchi T."/>
        </authorList>
    </citation>
    <scope>NUCLEOTIDE SEQUENCE [LARGE SCALE GENOMIC DNA]</scope>
    <source>
        <strain evidence="1 2">A-8890</strain>
    </source>
</reference>
<name>A0ABM9SCA9_9ACTN</name>
<keyword evidence="2" id="KW-1185">Reference proteome</keyword>
<evidence type="ECO:0000313" key="2">
    <source>
        <dbReference type="Proteomes" id="UP001321542"/>
    </source>
</evidence>
<protein>
    <submittedName>
        <fullName evidence="1">Uncharacterized protein</fullName>
    </submittedName>
</protein>
<proteinExistence type="predicted"/>
<reference evidence="1 2" key="1">
    <citation type="journal article" date="2010" name="ChemBioChem">
        <title>Cloning and characterization of the biosynthetic gene cluster of 16-membered macrolide antibiotic FD-891: involvement of a dual functional cytochrome P450 monooxygenase catalyzing epoxidation and hydroxylation.</title>
        <authorList>
            <person name="Kudo F."/>
            <person name="Motegi A."/>
            <person name="Mizoue K."/>
            <person name="Eguchi T."/>
        </authorList>
    </citation>
    <scope>NUCLEOTIDE SEQUENCE [LARGE SCALE GENOMIC DNA]</scope>
    <source>
        <strain evidence="1 2">A-8890</strain>
    </source>
</reference>
<organism evidence="1 2">
    <name type="scientific">Streptomyces graminofaciens</name>
    <dbReference type="NCBI Taxonomy" id="68212"/>
    <lineage>
        <taxon>Bacteria</taxon>
        <taxon>Bacillati</taxon>
        <taxon>Actinomycetota</taxon>
        <taxon>Actinomycetes</taxon>
        <taxon>Kitasatosporales</taxon>
        <taxon>Streptomycetaceae</taxon>
        <taxon>Streptomyces</taxon>
    </lineage>
</organism>
<dbReference type="RefSeq" id="WP_286255581.1">
    <property type="nucleotide sequence ID" value="NZ_AP018448.1"/>
</dbReference>
<dbReference type="EMBL" id="AP018448">
    <property type="protein sequence ID" value="BBC35351.1"/>
    <property type="molecule type" value="Genomic_DNA"/>
</dbReference>
<dbReference type="Proteomes" id="UP001321542">
    <property type="component" value="Chromosome"/>
</dbReference>
<gene>
    <name evidence="1" type="ORF">SGFS_066450</name>
</gene>
<evidence type="ECO:0000313" key="1">
    <source>
        <dbReference type="EMBL" id="BBC35351.1"/>
    </source>
</evidence>